<dbReference type="Proteomes" id="UP000799753">
    <property type="component" value="Unassembled WGS sequence"/>
</dbReference>
<feature type="transmembrane region" description="Helical" evidence="1">
    <location>
        <begin position="159"/>
        <end position="175"/>
    </location>
</feature>
<proteinExistence type="predicted"/>
<feature type="transmembrane region" description="Helical" evidence="1">
    <location>
        <begin position="93"/>
        <end position="113"/>
    </location>
</feature>
<evidence type="ECO:0000313" key="2">
    <source>
        <dbReference type="EMBL" id="KAF2638688.1"/>
    </source>
</evidence>
<keyword evidence="3" id="KW-1185">Reference proteome</keyword>
<dbReference type="OrthoDB" id="3692311at2759"/>
<keyword evidence="1" id="KW-0472">Membrane</keyword>
<keyword evidence="1" id="KW-0812">Transmembrane</keyword>
<accession>A0A6A6RWX9</accession>
<organism evidence="2 3">
    <name type="scientific">Massarina eburnea CBS 473.64</name>
    <dbReference type="NCBI Taxonomy" id="1395130"/>
    <lineage>
        <taxon>Eukaryota</taxon>
        <taxon>Fungi</taxon>
        <taxon>Dikarya</taxon>
        <taxon>Ascomycota</taxon>
        <taxon>Pezizomycotina</taxon>
        <taxon>Dothideomycetes</taxon>
        <taxon>Pleosporomycetidae</taxon>
        <taxon>Pleosporales</taxon>
        <taxon>Massarineae</taxon>
        <taxon>Massarinaceae</taxon>
        <taxon>Massarina</taxon>
    </lineage>
</organism>
<sequence length="669" mass="74349">MTFGFPRTDNESNTKDGVAYHTVALGAHPSDSDVSRRADLKKVKDWPEGPQHIELYRIWIVADILLLLLPLAFLALAYMAYRLDGFVLTHRGHMIEEAMLLGPTIFPVAFAALGGRSLKKIALYKAERGTKLGLLEHLIGSQSFVAAFGHAITLHRFNIVTFCILIFWGLSPLGGQSTLRLVSERNTTVTKVQQIYYSDWNTRSGLSGVASPDGIVDLISTVVSTSLATSDTLDQSPRDVWNHAKIPRLSQIEDEHANNATEHPWHNVDNSSDLSYASFVGVNILPLTADATSTLTVPYEYMYFDCNLKSNSTMNDTREYLLNETGIVAFNNNFRTASNTSNSMVSMFQQTAGTLFPHNITSSFFLFGQEVGVGNPIPVKLLYGSKDPNSTHVFLFECGLNSIIVDANITCSSESCAVQKLRHGTQRNNSNTGNAWSVVHNSLDFETLLRWITNIGQGGSLFRPSPIDSYVYGASPYNITESGIMQLNDWATMTEYKSMSHRLTRVLNSMWDTSRWISSTTRNDPYAKISLNSTGQPFDNLRMNSTEATVRRIVQVYSAHVGWVISLAICSFFLLLLGSLSIVLSLKTTVPDIFDYVSSFTRDNPYVRFVGSDTGSHICGSERARLLRNLRIQLGDVNRAGETGYIALRSTDGPVDEKEGRVTKGRWYR</sequence>
<dbReference type="EMBL" id="MU006789">
    <property type="protein sequence ID" value="KAF2638688.1"/>
    <property type="molecule type" value="Genomic_DNA"/>
</dbReference>
<gene>
    <name evidence="2" type="ORF">P280DRAFT_471260</name>
</gene>
<protein>
    <submittedName>
        <fullName evidence="2">Uncharacterized protein</fullName>
    </submittedName>
</protein>
<feature type="transmembrane region" description="Helical" evidence="1">
    <location>
        <begin position="58"/>
        <end position="81"/>
    </location>
</feature>
<dbReference type="AlphaFoldDB" id="A0A6A6RWX9"/>
<name>A0A6A6RWX9_9PLEO</name>
<reference evidence="2" key="1">
    <citation type="journal article" date="2020" name="Stud. Mycol.">
        <title>101 Dothideomycetes genomes: a test case for predicting lifestyles and emergence of pathogens.</title>
        <authorList>
            <person name="Haridas S."/>
            <person name="Albert R."/>
            <person name="Binder M."/>
            <person name="Bloem J."/>
            <person name="Labutti K."/>
            <person name="Salamov A."/>
            <person name="Andreopoulos B."/>
            <person name="Baker S."/>
            <person name="Barry K."/>
            <person name="Bills G."/>
            <person name="Bluhm B."/>
            <person name="Cannon C."/>
            <person name="Castanera R."/>
            <person name="Culley D."/>
            <person name="Daum C."/>
            <person name="Ezra D."/>
            <person name="Gonzalez J."/>
            <person name="Henrissat B."/>
            <person name="Kuo A."/>
            <person name="Liang C."/>
            <person name="Lipzen A."/>
            <person name="Lutzoni F."/>
            <person name="Magnuson J."/>
            <person name="Mondo S."/>
            <person name="Nolan M."/>
            <person name="Ohm R."/>
            <person name="Pangilinan J."/>
            <person name="Park H.-J."/>
            <person name="Ramirez L."/>
            <person name="Alfaro M."/>
            <person name="Sun H."/>
            <person name="Tritt A."/>
            <person name="Yoshinaga Y."/>
            <person name="Zwiers L.-H."/>
            <person name="Turgeon B."/>
            <person name="Goodwin S."/>
            <person name="Spatafora J."/>
            <person name="Crous P."/>
            <person name="Grigoriev I."/>
        </authorList>
    </citation>
    <scope>NUCLEOTIDE SEQUENCE</scope>
    <source>
        <strain evidence="2">CBS 473.64</strain>
    </source>
</reference>
<keyword evidence="1" id="KW-1133">Transmembrane helix</keyword>
<evidence type="ECO:0000313" key="3">
    <source>
        <dbReference type="Proteomes" id="UP000799753"/>
    </source>
</evidence>
<feature type="transmembrane region" description="Helical" evidence="1">
    <location>
        <begin position="561"/>
        <end position="584"/>
    </location>
</feature>
<evidence type="ECO:0000256" key="1">
    <source>
        <dbReference type="SAM" id="Phobius"/>
    </source>
</evidence>